<comment type="caution">
    <text evidence="3">The sequence shown here is derived from an EMBL/GenBank/DDBJ whole genome shotgun (WGS) entry which is preliminary data.</text>
</comment>
<dbReference type="EMBL" id="JAFEKC020000020">
    <property type="protein sequence ID" value="KAK0508687.1"/>
    <property type="molecule type" value="Genomic_DNA"/>
</dbReference>
<proteinExistence type="predicted"/>
<keyword evidence="2" id="KW-0812">Transmembrane</keyword>
<keyword evidence="4" id="KW-1185">Reference proteome</keyword>
<name>A0AA39QT23_9LECA</name>
<evidence type="ECO:0000256" key="1">
    <source>
        <dbReference type="SAM" id="MobiDB-lite"/>
    </source>
</evidence>
<keyword evidence="2" id="KW-1133">Transmembrane helix</keyword>
<accession>A0AA39QT23</accession>
<evidence type="ECO:0000256" key="2">
    <source>
        <dbReference type="SAM" id="Phobius"/>
    </source>
</evidence>
<reference evidence="3" key="1">
    <citation type="submission" date="2023-03" db="EMBL/GenBank/DDBJ databases">
        <title>Complete genome of Cladonia borealis.</title>
        <authorList>
            <person name="Park H."/>
        </authorList>
    </citation>
    <scope>NUCLEOTIDE SEQUENCE</scope>
    <source>
        <strain evidence="3">ANT050790</strain>
    </source>
</reference>
<feature type="compositionally biased region" description="Polar residues" evidence="1">
    <location>
        <begin position="97"/>
        <end position="137"/>
    </location>
</feature>
<feature type="compositionally biased region" description="Pro residues" evidence="1">
    <location>
        <begin position="186"/>
        <end position="195"/>
    </location>
</feature>
<protein>
    <submittedName>
        <fullName evidence="3">Uncharacterized protein</fullName>
    </submittedName>
</protein>
<feature type="region of interest" description="Disordered" evidence="1">
    <location>
        <begin position="97"/>
        <end position="147"/>
    </location>
</feature>
<feature type="transmembrane region" description="Helical" evidence="2">
    <location>
        <begin position="12"/>
        <end position="36"/>
    </location>
</feature>
<gene>
    <name evidence="3" type="ORF">JMJ35_008963</name>
</gene>
<sequence length="205" mass="21673">MPPLSVDVVTTVVYGTAGTIIGVVTIYQSFIAWRLWHEHHHNSRQSSPDVELALRSALVVQPEPSVTASTNVAPVHDTDNLQPVANDVVASVHDTNNLQPVTNDVTAPTSSQQLEVSDSSTTDLEPTEAGNESQATASPGIDPDAAFNLPLQSLQTPELGVVPVHDTISIQAVANPKDPYVSYPTLSPPDPPASPDIPVHTTGRS</sequence>
<feature type="region of interest" description="Disordered" evidence="1">
    <location>
        <begin position="177"/>
        <end position="205"/>
    </location>
</feature>
<dbReference type="AlphaFoldDB" id="A0AA39QT23"/>
<evidence type="ECO:0000313" key="4">
    <source>
        <dbReference type="Proteomes" id="UP001166286"/>
    </source>
</evidence>
<evidence type="ECO:0000313" key="3">
    <source>
        <dbReference type="EMBL" id="KAK0508687.1"/>
    </source>
</evidence>
<keyword evidence="2" id="KW-0472">Membrane</keyword>
<organism evidence="3 4">
    <name type="scientific">Cladonia borealis</name>
    <dbReference type="NCBI Taxonomy" id="184061"/>
    <lineage>
        <taxon>Eukaryota</taxon>
        <taxon>Fungi</taxon>
        <taxon>Dikarya</taxon>
        <taxon>Ascomycota</taxon>
        <taxon>Pezizomycotina</taxon>
        <taxon>Lecanoromycetes</taxon>
        <taxon>OSLEUM clade</taxon>
        <taxon>Lecanoromycetidae</taxon>
        <taxon>Lecanorales</taxon>
        <taxon>Lecanorineae</taxon>
        <taxon>Cladoniaceae</taxon>
        <taxon>Cladonia</taxon>
    </lineage>
</organism>
<dbReference type="Proteomes" id="UP001166286">
    <property type="component" value="Unassembled WGS sequence"/>
</dbReference>